<organism evidence="2 3">
    <name type="scientific">Prescottella agglutinans</name>
    <dbReference type="NCBI Taxonomy" id="1644129"/>
    <lineage>
        <taxon>Bacteria</taxon>
        <taxon>Bacillati</taxon>
        <taxon>Actinomycetota</taxon>
        <taxon>Actinomycetes</taxon>
        <taxon>Mycobacteriales</taxon>
        <taxon>Nocardiaceae</taxon>
        <taxon>Prescottella</taxon>
    </lineage>
</organism>
<evidence type="ECO:0000313" key="2">
    <source>
        <dbReference type="EMBL" id="MDH6283222.1"/>
    </source>
</evidence>
<feature type="compositionally biased region" description="Basic and acidic residues" evidence="1">
    <location>
        <begin position="118"/>
        <end position="135"/>
    </location>
</feature>
<feature type="compositionally biased region" description="Acidic residues" evidence="1">
    <location>
        <begin position="103"/>
        <end position="117"/>
    </location>
</feature>
<comment type="caution">
    <text evidence="2">The sequence shown here is derived from an EMBL/GenBank/DDBJ whole genome shotgun (WGS) entry which is preliminary data.</text>
</comment>
<dbReference type="RefSeq" id="WP_280762497.1">
    <property type="nucleotide sequence ID" value="NZ_JARXVC010000013.1"/>
</dbReference>
<accession>A0ABT6MG21</accession>
<evidence type="ECO:0000313" key="3">
    <source>
        <dbReference type="Proteomes" id="UP001160334"/>
    </source>
</evidence>
<feature type="compositionally biased region" description="Low complexity" evidence="1">
    <location>
        <begin position="10"/>
        <end position="19"/>
    </location>
</feature>
<proteinExistence type="predicted"/>
<feature type="region of interest" description="Disordered" evidence="1">
    <location>
        <begin position="60"/>
        <end position="87"/>
    </location>
</feature>
<feature type="compositionally biased region" description="Basic and acidic residues" evidence="1">
    <location>
        <begin position="20"/>
        <end position="29"/>
    </location>
</feature>
<keyword evidence="3" id="KW-1185">Reference proteome</keyword>
<sequence>MSDNAIQPGDSQDQSQADAVQHDTDALPDWAREKLTKANQEAAKYRTKANANADAARRLAEIEDANKSESQRLSDALAAAERDRDSARTEALRLRIATKYGISDEDADDLLTGSDEETLTRQAERLTARESDRKKQGNHVPREGTNPTATPNEERTFVREFFGG</sequence>
<feature type="region of interest" description="Disordered" evidence="1">
    <location>
        <begin position="103"/>
        <end position="164"/>
    </location>
</feature>
<evidence type="ECO:0000256" key="1">
    <source>
        <dbReference type="SAM" id="MobiDB-lite"/>
    </source>
</evidence>
<protein>
    <submittedName>
        <fullName evidence="2">Vacuolar-type H+-ATPase subunit H</fullName>
    </submittedName>
</protein>
<gene>
    <name evidence="2" type="ORF">M2280_004465</name>
</gene>
<dbReference type="EMBL" id="JARXVC010000013">
    <property type="protein sequence ID" value="MDH6283222.1"/>
    <property type="molecule type" value="Genomic_DNA"/>
</dbReference>
<feature type="region of interest" description="Disordered" evidence="1">
    <location>
        <begin position="34"/>
        <end position="53"/>
    </location>
</feature>
<feature type="compositionally biased region" description="Basic and acidic residues" evidence="1">
    <location>
        <begin position="60"/>
        <end position="72"/>
    </location>
</feature>
<reference evidence="2 3" key="1">
    <citation type="submission" date="2023-04" db="EMBL/GenBank/DDBJ databases">
        <title>Forest soil microbial communities from Buena Vista Peninsula, Colon Province, Panama.</title>
        <authorList>
            <person name="Bouskill N."/>
        </authorList>
    </citation>
    <scope>NUCLEOTIDE SEQUENCE [LARGE SCALE GENOMIC DNA]</scope>
    <source>
        <strain evidence="2 3">CFH S0262</strain>
    </source>
</reference>
<dbReference type="Proteomes" id="UP001160334">
    <property type="component" value="Unassembled WGS sequence"/>
</dbReference>
<feature type="region of interest" description="Disordered" evidence="1">
    <location>
        <begin position="1"/>
        <end position="29"/>
    </location>
</feature>
<name>A0ABT6MG21_9NOCA</name>